<keyword evidence="2" id="KW-0479">Metal-binding</keyword>
<evidence type="ECO:0000256" key="4">
    <source>
        <dbReference type="ARBA" id="ARBA00023008"/>
    </source>
</evidence>
<dbReference type="PANTHER" id="PTHR42838">
    <property type="entry name" value="CYTOCHROME C OXIDASE SUBUNIT II"/>
    <property type="match status" value="1"/>
</dbReference>
<keyword evidence="3" id="KW-0574">Periplasm</keyword>
<dbReference type="InterPro" id="IPR028096">
    <property type="entry name" value="EfeO_Cupredoxin"/>
</dbReference>
<dbReference type="InterPro" id="IPR034205">
    <property type="entry name" value="N2OR_C"/>
</dbReference>
<dbReference type="InterPro" id="IPR026468">
    <property type="entry name" value="Nitrous_oxide_Rdtase_Sec-dep"/>
</dbReference>
<comment type="caution">
    <text evidence="6">The sequence shown here is derived from an EMBL/GenBank/DDBJ whole genome shotgun (WGS) entry which is preliminary data.</text>
</comment>
<evidence type="ECO:0000256" key="1">
    <source>
        <dbReference type="ARBA" id="ARBA00004418"/>
    </source>
</evidence>
<dbReference type="CDD" id="cd04223">
    <property type="entry name" value="N2OR_C"/>
    <property type="match status" value="1"/>
</dbReference>
<dbReference type="InterPro" id="IPR002429">
    <property type="entry name" value="CcO_II-like_C"/>
</dbReference>
<evidence type="ECO:0000259" key="5">
    <source>
        <dbReference type="PROSITE" id="PS50857"/>
    </source>
</evidence>
<keyword evidence="6" id="KW-0560">Oxidoreductase</keyword>
<dbReference type="GO" id="GO:0004129">
    <property type="term" value="F:cytochrome-c oxidase activity"/>
    <property type="evidence" value="ECO:0007669"/>
    <property type="project" value="InterPro"/>
</dbReference>
<dbReference type="Proteomes" id="UP000236173">
    <property type="component" value="Unassembled WGS sequence"/>
</dbReference>
<dbReference type="Gene3D" id="2.60.40.420">
    <property type="entry name" value="Cupredoxins - blue copper proteins"/>
    <property type="match status" value="1"/>
</dbReference>
<dbReference type="InterPro" id="IPR051403">
    <property type="entry name" value="NosZ/Cyto_c_oxidase_sub2"/>
</dbReference>
<gene>
    <name evidence="6" type="primary">nosZ</name>
    <name evidence="6" type="ORF">HRbin17_00813</name>
</gene>
<proteinExistence type="predicted"/>
<dbReference type="GO" id="GO:0005507">
    <property type="term" value="F:copper ion binding"/>
    <property type="evidence" value="ECO:0007669"/>
    <property type="project" value="InterPro"/>
</dbReference>
<dbReference type="GO" id="GO:0016020">
    <property type="term" value="C:membrane"/>
    <property type="evidence" value="ECO:0007669"/>
    <property type="project" value="InterPro"/>
</dbReference>
<dbReference type="GO" id="GO:0042597">
    <property type="term" value="C:periplasmic space"/>
    <property type="evidence" value="ECO:0007669"/>
    <property type="project" value="UniProtKB-SubCell"/>
</dbReference>
<dbReference type="InterPro" id="IPR015943">
    <property type="entry name" value="WD40/YVTN_repeat-like_dom_sf"/>
</dbReference>
<dbReference type="InterPro" id="IPR008972">
    <property type="entry name" value="Cupredoxin"/>
</dbReference>
<feature type="domain" description="Cytochrome oxidase subunit II copper A binding" evidence="5">
    <location>
        <begin position="585"/>
        <end position="683"/>
    </location>
</feature>
<accession>A0A2H5XAU3</accession>
<evidence type="ECO:0000313" key="7">
    <source>
        <dbReference type="Proteomes" id="UP000236173"/>
    </source>
</evidence>
<dbReference type="EC" id="1.7.2.4" evidence="6"/>
<reference evidence="7" key="1">
    <citation type="submission" date="2017-09" db="EMBL/GenBank/DDBJ databases">
        <title>Metaegenomics of thermophilic ammonia-oxidizing enrichment culture.</title>
        <authorList>
            <person name="Kato S."/>
            <person name="Suzuki K."/>
        </authorList>
    </citation>
    <scope>NUCLEOTIDE SEQUENCE [LARGE SCALE GENOMIC DNA]</scope>
</reference>
<name>A0A2H5XAU3_9BACT</name>
<dbReference type="InterPro" id="IPR041114">
    <property type="entry name" value="Nos_propeller"/>
</dbReference>
<dbReference type="AlphaFoldDB" id="A0A2H5XAU3"/>
<dbReference type="PANTHER" id="PTHR42838:SF2">
    <property type="entry name" value="NITROUS-OXIDE REDUCTASE"/>
    <property type="match status" value="1"/>
</dbReference>
<dbReference type="InterPro" id="IPR011045">
    <property type="entry name" value="N2O_reductase_N"/>
</dbReference>
<organism evidence="6 7">
    <name type="scientific">Candidatus Fervidibacter japonicus</name>
    <dbReference type="NCBI Taxonomy" id="2035412"/>
    <lineage>
        <taxon>Bacteria</taxon>
        <taxon>Candidatus Fervidibacterota</taxon>
        <taxon>Candidatus Fervidibacter</taxon>
    </lineage>
</organism>
<dbReference type="Pfam" id="PF18764">
    <property type="entry name" value="nos_propeller"/>
    <property type="match status" value="1"/>
</dbReference>
<dbReference type="EMBL" id="BEHT01000009">
    <property type="protein sequence ID" value="GBC98311.1"/>
    <property type="molecule type" value="Genomic_DNA"/>
</dbReference>
<dbReference type="GO" id="GO:0050304">
    <property type="term" value="F:nitrous-oxide reductase activity"/>
    <property type="evidence" value="ECO:0007669"/>
    <property type="project" value="UniProtKB-EC"/>
</dbReference>
<dbReference type="SUPFAM" id="SSF49503">
    <property type="entry name" value="Cupredoxins"/>
    <property type="match status" value="1"/>
</dbReference>
<keyword evidence="4" id="KW-0186">Copper</keyword>
<evidence type="ECO:0000256" key="3">
    <source>
        <dbReference type="ARBA" id="ARBA00022764"/>
    </source>
</evidence>
<dbReference type="Gene3D" id="2.130.10.10">
    <property type="entry name" value="YVTN repeat-like/Quinoprotein amine dehydrogenase"/>
    <property type="match status" value="1"/>
</dbReference>
<evidence type="ECO:0000313" key="6">
    <source>
        <dbReference type="EMBL" id="GBC98311.1"/>
    </source>
</evidence>
<dbReference type="Pfam" id="PF13473">
    <property type="entry name" value="Cupredoxin_1"/>
    <property type="match status" value="1"/>
</dbReference>
<protein>
    <submittedName>
        <fullName evidence="6">Nitrous-oxide reductase</fullName>
        <ecNumber evidence="6">1.7.2.4</ecNumber>
    </submittedName>
</protein>
<dbReference type="SUPFAM" id="SSF50974">
    <property type="entry name" value="Nitrous oxide reductase, N-terminal domain"/>
    <property type="match status" value="1"/>
</dbReference>
<comment type="subcellular location">
    <subcellularLocation>
        <location evidence="1">Periplasm</location>
    </subcellularLocation>
</comment>
<dbReference type="NCBIfam" id="TIGR04246">
    <property type="entry name" value="nitrous_NosZ_Gp"/>
    <property type="match status" value="1"/>
</dbReference>
<dbReference type="PROSITE" id="PS50857">
    <property type="entry name" value="COX2_CUA"/>
    <property type="match status" value="1"/>
</dbReference>
<evidence type="ECO:0000256" key="2">
    <source>
        <dbReference type="ARBA" id="ARBA00022723"/>
    </source>
</evidence>
<sequence length="683" mass="75502">MRRNWHWWGALAATAAFALAIGYLLGRQQSAPKGATLPPSRRPAVGVPAEAMELVRARKLTPEDVTAALETYMPAGRHDEYVMFASGGHSGQVLVVGIPSMRLLKVIGVFTPEPWQGYGYGVQETAFTAGLLDGRNPFNGVKVNGKVIAWGDTHHPNLSETDGDYDGQFLFIGDKASARLAVVDLRDFETKQIVKNPLGYSSHGAAFVTPNTEYVVEVSQYAAPLGGRYAPIERYKEEYRGWMTFWKFDRKQGRIVPEQSFAIELPPYWQDLADCGKGVSDGWAFCNSFNTEMATGGIEEGNPPFEAGTAERDMDYLHIVNWKKAEQLVKAGKAVTVNGLKVIPLKVAADEGILFFAPEPKSPHGVDVCPCGNHIVVGGKLDPHVTVYSMRKILDAVKRKDFEGRDPYGVPILRFDAVRAAQVEVGLGPLHTQWDNQGYAYTSLFLDSAVARWTMGDCKFKAPEKPWTLVQKIPVRYNVGHIAAAHGDTVNPHGKWLVALNKWSIDNFVGVGPLLPQTFQLIDISKTGESGRVVYTMPIGIGEPHYAQIIKADKLKAWEIYPEVGWNPLAEAKHPKATTKGRIVRNGRTVEVFMTVIRSHFEPEHIRVKRGDRVILHITNLERTKDATHGFALGPFNINASIEPGETVTMEFTADTPGVFPFYCSEFCSALHLEFAGYLLVEP</sequence>